<dbReference type="AlphaFoldDB" id="A0A835U4Y3"/>
<dbReference type="InterPro" id="IPR012977">
    <property type="entry name" value="SDA1_N"/>
</dbReference>
<dbReference type="PANTHER" id="PTHR12730">
    <property type="entry name" value="HSDA/SDA1-RELATED"/>
    <property type="match status" value="1"/>
</dbReference>
<feature type="non-terminal residue" evidence="3">
    <location>
        <position position="1"/>
    </location>
</feature>
<dbReference type="OrthoDB" id="2196187at2759"/>
<protein>
    <recommendedName>
        <fullName evidence="1">Protein SDA1</fullName>
    </recommendedName>
</protein>
<evidence type="ECO:0000313" key="4">
    <source>
        <dbReference type="Proteomes" id="UP000639772"/>
    </source>
</evidence>
<comment type="subcellular location">
    <subcellularLocation>
        <location evidence="1">Nucleus</location>
        <location evidence="1">Nucleolus</location>
    </subcellularLocation>
</comment>
<evidence type="ECO:0000259" key="2">
    <source>
        <dbReference type="Pfam" id="PF08158"/>
    </source>
</evidence>
<gene>
    <name evidence="3" type="ORF">HPP92_028035</name>
</gene>
<dbReference type="GO" id="GO:0015031">
    <property type="term" value="P:protein transport"/>
    <property type="evidence" value="ECO:0007669"/>
    <property type="project" value="UniProtKB-KW"/>
</dbReference>
<keyword evidence="1" id="KW-0690">Ribosome biogenesis</keyword>
<reference evidence="3 4" key="1">
    <citation type="journal article" date="2020" name="Nat. Food">
        <title>A phased Vanilla planifolia genome enables genetic improvement of flavour and production.</title>
        <authorList>
            <person name="Hasing T."/>
            <person name="Tang H."/>
            <person name="Brym M."/>
            <person name="Khazi F."/>
            <person name="Huang T."/>
            <person name="Chambers A.H."/>
        </authorList>
    </citation>
    <scope>NUCLEOTIDE SEQUENCE [LARGE SCALE GENOMIC DNA]</scope>
    <source>
        <tissue evidence="3">Leaf</tissue>
    </source>
</reference>
<feature type="domain" description="SDA1 N-terminal" evidence="2">
    <location>
        <begin position="52"/>
        <end position="96"/>
    </location>
</feature>
<comment type="similarity">
    <text evidence="1">Belongs to the SDA1 family.</text>
</comment>
<keyword evidence="1" id="KW-0653">Protein transport</keyword>
<evidence type="ECO:0000313" key="3">
    <source>
        <dbReference type="EMBL" id="KAG0448015.1"/>
    </source>
</evidence>
<accession>A0A835U4Y3</accession>
<sequence length="96" mass="11127">MRSRARQQTPLARFLKFERKIKPCPESENMNTRSHGIKTYGSSKVLDYTHVSNVPPDVVERLLRQIMNQFVQDSSRPEAIVVGLNVVREMCLRMPL</sequence>
<comment type="caution">
    <text evidence="3">The sequence shown here is derived from an EMBL/GenBank/DDBJ whole genome shotgun (WGS) entry which is preliminary data.</text>
</comment>
<keyword evidence="1" id="KW-0539">Nucleus</keyword>
<dbReference type="GO" id="GO:0042273">
    <property type="term" value="P:ribosomal large subunit biogenesis"/>
    <property type="evidence" value="ECO:0007669"/>
    <property type="project" value="UniProtKB-UniRule"/>
</dbReference>
<comment type="function">
    <text evidence="1">Required for 60S pre-ribosomal subunits export to the cytoplasm.</text>
</comment>
<proteinExistence type="inferred from homology"/>
<dbReference type="Proteomes" id="UP000639772">
    <property type="component" value="Unassembled WGS sequence"/>
</dbReference>
<dbReference type="GO" id="GO:0000055">
    <property type="term" value="P:ribosomal large subunit export from nucleus"/>
    <property type="evidence" value="ECO:0007669"/>
    <property type="project" value="UniProtKB-UniRule"/>
</dbReference>
<dbReference type="PANTHER" id="PTHR12730:SF0">
    <property type="entry name" value="PROTEIN SDA1 HOMOLOG"/>
    <property type="match status" value="1"/>
</dbReference>
<dbReference type="EMBL" id="JADCNM010000373">
    <property type="protein sequence ID" value="KAG0448015.1"/>
    <property type="molecule type" value="Genomic_DNA"/>
</dbReference>
<evidence type="ECO:0000256" key="1">
    <source>
        <dbReference type="RuleBase" id="RU365057"/>
    </source>
</evidence>
<dbReference type="Pfam" id="PF08158">
    <property type="entry name" value="SDA1_HEAT"/>
    <property type="match status" value="1"/>
</dbReference>
<dbReference type="GO" id="GO:0005730">
    <property type="term" value="C:nucleolus"/>
    <property type="evidence" value="ECO:0007669"/>
    <property type="project" value="UniProtKB-SubCell"/>
</dbReference>
<dbReference type="InterPro" id="IPR027312">
    <property type="entry name" value="Sda1"/>
</dbReference>
<organism evidence="3 4">
    <name type="scientific">Vanilla planifolia</name>
    <name type="common">Vanilla</name>
    <dbReference type="NCBI Taxonomy" id="51239"/>
    <lineage>
        <taxon>Eukaryota</taxon>
        <taxon>Viridiplantae</taxon>
        <taxon>Streptophyta</taxon>
        <taxon>Embryophyta</taxon>
        <taxon>Tracheophyta</taxon>
        <taxon>Spermatophyta</taxon>
        <taxon>Magnoliopsida</taxon>
        <taxon>Liliopsida</taxon>
        <taxon>Asparagales</taxon>
        <taxon>Orchidaceae</taxon>
        <taxon>Vanilloideae</taxon>
        <taxon>Vanilleae</taxon>
        <taxon>Vanilla</taxon>
    </lineage>
</organism>
<keyword evidence="1" id="KW-0813">Transport</keyword>
<name>A0A835U4Y3_VANPL</name>